<evidence type="ECO:0000313" key="2">
    <source>
        <dbReference type="EMBL" id="QID84850.1"/>
    </source>
</evidence>
<evidence type="ECO:0000259" key="1">
    <source>
        <dbReference type="PROSITE" id="PS51767"/>
    </source>
</evidence>
<dbReference type="PROSITE" id="PS51767">
    <property type="entry name" value="PEPTIDASE_A1"/>
    <property type="match status" value="1"/>
</dbReference>
<gene>
    <name evidence="2" type="ORF">GRS66_007384</name>
</gene>
<accession>A0A6C1E7F3</accession>
<dbReference type="AlphaFoldDB" id="A0A6C1E7F3"/>
<feature type="domain" description="Peptidase A1" evidence="1">
    <location>
        <begin position="1"/>
        <end position="101"/>
    </location>
</feature>
<dbReference type="InterPro" id="IPR033121">
    <property type="entry name" value="PEPTIDASE_A1"/>
</dbReference>
<proteinExistence type="predicted"/>
<sequence>MAFERQGKIEKKISYSLFLNGPNVHFGSILFGAVDKSKYAEQLCTHPMRQAYNTLDSNSRIIITAQSVAILDGNLYGKSVVDIQFPVLLDSGTYSIYLQNL</sequence>
<dbReference type="Gene3D" id="2.40.70.10">
    <property type="entry name" value="Acid Proteases"/>
    <property type="match status" value="1"/>
</dbReference>
<dbReference type="OrthoDB" id="10298060at2759"/>
<evidence type="ECO:0000313" key="3">
    <source>
        <dbReference type="Proteomes" id="UP000501346"/>
    </source>
</evidence>
<dbReference type="Pfam" id="PF00026">
    <property type="entry name" value="Asp"/>
    <property type="match status" value="1"/>
</dbReference>
<dbReference type="EMBL" id="CP049004">
    <property type="protein sequence ID" value="QID84850.1"/>
    <property type="molecule type" value="Genomic_DNA"/>
</dbReference>
<organism evidence="2 3">
    <name type="scientific">Saccharomyces pastorianus</name>
    <name type="common">Lager yeast</name>
    <name type="synonym">Saccharomyces cerevisiae x Saccharomyces eubayanus</name>
    <dbReference type="NCBI Taxonomy" id="27292"/>
    <lineage>
        <taxon>Eukaryota</taxon>
        <taxon>Fungi</taxon>
        <taxon>Dikarya</taxon>
        <taxon>Ascomycota</taxon>
        <taxon>Saccharomycotina</taxon>
        <taxon>Saccharomycetes</taxon>
        <taxon>Saccharomycetales</taxon>
        <taxon>Saccharomycetaceae</taxon>
        <taxon>Saccharomyces</taxon>
    </lineage>
</organism>
<dbReference type="Proteomes" id="UP000501346">
    <property type="component" value="Chromosome SeVII-ScVII"/>
</dbReference>
<keyword evidence="3" id="KW-1185">Reference proteome</keyword>
<protein>
    <recommendedName>
        <fullName evidence="1">Peptidase A1 domain-containing protein</fullName>
    </recommendedName>
</protein>
<name>A0A6C1E7F3_SACPS</name>
<dbReference type="SUPFAM" id="SSF50630">
    <property type="entry name" value="Acid proteases"/>
    <property type="match status" value="1"/>
</dbReference>
<dbReference type="InterPro" id="IPR021109">
    <property type="entry name" value="Peptidase_aspartic_dom_sf"/>
</dbReference>
<reference evidence="2 3" key="1">
    <citation type="journal article" date="2019" name="BMC Genomics">
        <title>Chromosome level assembly and comparative genome analysis confirm lager-brewing yeasts originated from a single hybridization.</title>
        <authorList>
            <person name="Salazar A.N."/>
            <person name="Gorter de Vries A.R."/>
            <person name="van den Broek M."/>
            <person name="Brouwers N."/>
            <person name="de la Torre Cortes P."/>
            <person name="Kuijpers N.G.A."/>
            <person name="Daran J.G."/>
            <person name="Abeel T."/>
        </authorList>
    </citation>
    <scope>NUCLEOTIDE SEQUENCE [LARGE SCALE GENOMIC DNA]</scope>
    <source>
        <strain evidence="2 3">CBS 1483</strain>
    </source>
</reference>